<protein>
    <recommendedName>
        <fullName evidence="2">CCHC-type domain-containing protein</fullName>
    </recommendedName>
</protein>
<dbReference type="OrthoDB" id="1719899at2759"/>
<evidence type="ECO:0000313" key="4">
    <source>
        <dbReference type="Proteomes" id="UP000257109"/>
    </source>
</evidence>
<evidence type="ECO:0000256" key="1">
    <source>
        <dbReference type="PROSITE-ProRule" id="PRU00047"/>
    </source>
</evidence>
<dbReference type="InterPro" id="IPR001878">
    <property type="entry name" value="Znf_CCHC"/>
</dbReference>
<accession>A0A371HC36</accession>
<dbReference type="Proteomes" id="UP000257109">
    <property type="component" value="Unassembled WGS sequence"/>
</dbReference>
<dbReference type="PANTHER" id="PTHR35046">
    <property type="entry name" value="ZINC KNUCKLE (CCHC-TYPE) FAMILY PROTEIN"/>
    <property type="match status" value="1"/>
</dbReference>
<gene>
    <name evidence="3" type="ORF">CR513_16563</name>
</gene>
<keyword evidence="1" id="KW-0863">Zinc-finger</keyword>
<reference evidence="3" key="1">
    <citation type="submission" date="2018-05" db="EMBL/GenBank/DDBJ databases">
        <title>Draft genome of Mucuna pruriens seed.</title>
        <authorList>
            <person name="Nnadi N.E."/>
            <person name="Vos R."/>
            <person name="Hasami M.H."/>
            <person name="Devisetty U.K."/>
            <person name="Aguiy J.C."/>
        </authorList>
    </citation>
    <scope>NUCLEOTIDE SEQUENCE [LARGE SCALE GENOMIC DNA]</scope>
    <source>
        <strain evidence="3">JCA_2017</strain>
    </source>
</reference>
<dbReference type="PANTHER" id="PTHR35046:SF9">
    <property type="entry name" value="RNA-DIRECTED DNA POLYMERASE"/>
    <property type="match status" value="1"/>
</dbReference>
<dbReference type="PROSITE" id="PS50158">
    <property type="entry name" value="ZF_CCHC"/>
    <property type="match status" value="1"/>
</dbReference>
<feature type="domain" description="CCHC-type" evidence="2">
    <location>
        <begin position="121"/>
        <end position="137"/>
    </location>
</feature>
<dbReference type="EMBL" id="QJKJ01003035">
    <property type="protein sequence ID" value="RDY00274.1"/>
    <property type="molecule type" value="Genomic_DNA"/>
</dbReference>
<keyword evidence="1" id="KW-0862">Zinc</keyword>
<dbReference type="Gene3D" id="4.10.60.10">
    <property type="entry name" value="Zinc finger, CCHC-type"/>
    <property type="match status" value="1"/>
</dbReference>
<dbReference type="AlphaFoldDB" id="A0A371HC36"/>
<organism evidence="3 4">
    <name type="scientific">Mucuna pruriens</name>
    <name type="common">Velvet bean</name>
    <name type="synonym">Dolichos pruriens</name>
    <dbReference type="NCBI Taxonomy" id="157652"/>
    <lineage>
        <taxon>Eukaryota</taxon>
        <taxon>Viridiplantae</taxon>
        <taxon>Streptophyta</taxon>
        <taxon>Embryophyta</taxon>
        <taxon>Tracheophyta</taxon>
        <taxon>Spermatophyta</taxon>
        <taxon>Magnoliopsida</taxon>
        <taxon>eudicotyledons</taxon>
        <taxon>Gunneridae</taxon>
        <taxon>Pentapetalae</taxon>
        <taxon>rosids</taxon>
        <taxon>fabids</taxon>
        <taxon>Fabales</taxon>
        <taxon>Fabaceae</taxon>
        <taxon>Papilionoideae</taxon>
        <taxon>50 kb inversion clade</taxon>
        <taxon>NPAAA clade</taxon>
        <taxon>indigoferoid/millettioid clade</taxon>
        <taxon>Phaseoleae</taxon>
        <taxon>Mucuna</taxon>
    </lineage>
</organism>
<proteinExistence type="predicted"/>
<dbReference type="GO" id="GO:0003676">
    <property type="term" value="F:nucleic acid binding"/>
    <property type="evidence" value="ECO:0007669"/>
    <property type="project" value="InterPro"/>
</dbReference>
<comment type="caution">
    <text evidence="3">The sequence shown here is derived from an EMBL/GenBank/DDBJ whole genome shotgun (WGS) entry which is preliminary data.</text>
</comment>
<evidence type="ECO:0000259" key="2">
    <source>
        <dbReference type="PROSITE" id="PS50158"/>
    </source>
</evidence>
<feature type="non-terminal residue" evidence="3">
    <location>
        <position position="1"/>
    </location>
</feature>
<sequence>MDPLKCHIPPFDGTGDVETYLDWEMKVDQDSKSIEEYHRDMEVALSRTNVLESNEAIMTRFLHGLNRDRQDMVVLSQYSSMDDLVHQVGEESQEGEPITTGQKEEGKLPNLVPMPKSNNIKCFKCLGKGHIALHCPNKRSMVMKEDGTMDGASSKFESLSISEFDASNEYLLDEEGDLLVVRCLMDSQVVEEDAS</sequence>
<evidence type="ECO:0000313" key="3">
    <source>
        <dbReference type="EMBL" id="RDY00274.1"/>
    </source>
</evidence>
<dbReference type="SUPFAM" id="SSF57756">
    <property type="entry name" value="Retrovirus zinc finger-like domains"/>
    <property type="match status" value="1"/>
</dbReference>
<keyword evidence="4" id="KW-1185">Reference proteome</keyword>
<dbReference type="GO" id="GO:0008270">
    <property type="term" value="F:zinc ion binding"/>
    <property type="evidence" value="ECO:0007669"/>
    <property type="project" value="UniProtKB-KW"/>
</dbReference>
<keyword evidence="1" id="KW-0479">Metal-binding</keyword>
<dbReference type="InterPro" id="IPR036875">
    <property type="entry name" value="Znf_CCHC_sf"/>
</dbReference>
<name>A0A371HC36_MUCPR</name>